<proteinExistence type="predicted"/>
<dbReference type="AlphaFoldDB" id="A0A7K1LAJ8"/>
<organism evidence="2 3">
    <name type="scientific">Actinomadura litoris</name>
    <dbReference type="NCBI Taxonomy" id="2678616"/>
    <lineage>
        <taxon>Bacteria</taxon>
        <taxon>Bacillati</taxon>
        <taxon>Actinomycetota</taxon>
        <taxon>Actinomycetes</taxon>
        <taxon>Streptosporangiales</taxon>
        <taxon>Thermomonosporaceae</taxon>
        <taxon>Actinomadura</taxon>
    </lineage>
</organism>
<sequence>MPTDPTPPEPALRDQLAEAIRATVRIKPGPRAVADLAAGRSIPISGGEADVAALAVLPVFEAALATVRASRDRAHQAAVAFERRAIASAKRAEQAEAALQRAQELVDLLDQNVPEAEGNEQLRRLISLFHAVLDQPGVTP</sequence>
<name>A0A7K1LAJ8_9ACTN</name>
<feature type="coiled-coil region" evidence="1">
    <location>
        <begin position="85"/>
        <end position="119"/>
    </location>
</feature>
<keyword evidence="3" id="KW-1185">Reference proteome</keyword>
<dbReference type="Proteomes" id="UP000432015">
    <property type="component" value="Unassembled WGS sequence"/>
</dbReference>
<dbReference type="RefSeq" id="WP_156220631.1">
    <property type="nucleotide sequence ID" value="NZ_WOFH01000014.1"/>
</dbReference>
<evidence type="ECO:0000313" key="3">
    <source>
        <dbReference type="Proteomes" id="UP000432015"/>
    </source>
</evidence>
<dbReference type="EMBL" id="WOFH01000014">
    <property type="protein sequence ID" value="MUN41461.1"/>
    <property type="molecule type" value="Genomic_DNA"/>
</dbReference>
<evidence type="ECO:0000313" key="2">
    <source>
        <dbReference type="EMBL" id="MUN41461.1"/>
    </source>
</evidence>
<gene>
    <name evidence="2" type="ORF">GNZ18_33440</name>
</gene>
<reference evidence="2 3" key="1">
    <citation type="submission" date="2019-11" db="EMBL/GenBank/DDBJ databases">
        <authorList>
            <person name="Cao P."/>
        </authorList>
    </citation>
    <scope>NUCLEOTIDE SEQUENCE [LARGE SCALE GENOMIC DNA]</scope>
    <source>
        <strain evidence="2 3">NEAU-AAG5</strain>
    </source>
</reference>
<keyword evidence="1" id="KW-0175">Coiled coil</keyword>
<evidence type="ECO:0000256" key="1">
    <source>
        <dbReference type="SAM" id="Coils"/>
    </source>
</evidence>
<protein>
    <submittedName>
        <fullName evidence="2">Uncharacterized protein</fullName>
    </submittedName>
</protein>
<comment type="caution">
    <text evidence="2">The sequence shown here is derived from an EMBL/GenBank/DDBJ whole genome shotgun (WGS) entry which is preliminary data.</text>
</comment>
<accession>A0A7K1LAJ8</accession>